<dbReference type="EMBL" id="BTRK01000004">
    <property type="protein sequence ID" value="GMR50423.1"/>
    <property type="molecule type" value="Genomic_DNA"/>
</dbReference>
<keyword evidence="14" id="KW-1185">Reference proteome</keyword>
<dbReference type="PANTHER" id="PTHR43149:SF2">
    <property type="entry name" value="DELTA(3,5)-DELTA(2,4)-DIENOYL-COA ISOMERASE, MITOCHONDRIAL"/>
    <property type="match status" value="1"/>
</dbReference>
<evidence type="ECO:0000313" key="14">
    <source>
        <dbReference type="Proteomes" id="UP001328107"/>
    </source>
</evidence>
<evidence type="ECO:0000256" key="8">
    <source>
        <dbReference type="ARBA" id="ARBA00023235"/>
    </source>
</evidence>
<comment type="pathway">
    <text evidence="2">Lipid metabolism; fatty acid beta-oxidation.</text>
</comment>
<gene>
    <name evidence="13" type="ORF">PMAYCL1PPCAC_20618</name>
</gene>
<evidence type="ECO:0000256" key="7">
    <source>
        <dbReference type="ARBA" id="ARBA00023140"/>
    </source>
</evidence>
<dbReference type="AlphaFoldDB" id="A0AAN5CTG1"/>
<dbReference type="GO" id="GO:0005777">
    <property type="term" value="C:peroxisome"/>
    <property type="evidence" value="ECO:0007669"/>
    <property type="project" value="UniProtKB-SubCell"/>
</dbReference>
<proteinExistence type="inferred from homology"/>
<evidence type="ECO:0000256" key="3">
    <source>
        <dbReference type="ARBA" id="ARBA00005254"/>
    </source>
</evidence>
<dbReference type="GO" id="GO:0005739">
    <property type="term" value="C:mitochondrion"/>
    <property type="evidence" value="ECO:0007669"/>
    <property type="project" value="TreeGrafter"/>
</dbReference>
<evidence type="ECO:0000256" key="10">
    <source>
        <dbReference type="ARBA" id="ARBA00052809"/>
    </source>
</evidence>
<comment type="catalytic activity">
    <reaction evidence="9">
        <text>(3E,5Z)-octadienoyl-CoA = (2E,4E)-octadienoyl-CoA</text>
        <dbReference type="Rhea" id="RHEA:45244"/>
        <dbReference type="ChEBI" id="CHEBI:62243"/>
        <dbReference type="ChEBI" id="CHEBI:85108"/>
    </reaction>
</comment>
<keyword evidence="6" id="KW-0443">Lipid metabolism</keyword>
<keyword evidence="5" id="KW-0007">Acetylation</keyword>
<protein>
    <recommendedName>
        <fullName evidence="12">Delta(3,5)-Delta(2,4)-dienoyl-CoA isomerase, mitochondrial</fullName>
    </recommendedName>
</protein>
<dbReference type="GO" id="GO:0051750">
    <property type="term" value="F:delta(3,5)-delta(2,4)-dienoyl-CoA isomerase activity"/>
    <property type="evidence" value="ECO:0007669"/>
    <property type="project" value="TreeGrafter"/>
</dbReference>
<dbReference type="InterPro" id="IPR029045">
    <property type="entry name" value="ClpP/crotonase-like_dom_sf"/>
</dbReference>
<dbReference type="Gene3D" id="3.90.226.10">
    <property type="entry name" value="2-enoyl-CoA Hydratase, Chain A, domain 1"/>
    <property type="match status" value="1"/>
</dbReference>
<dbReference type="Gene3D" id="1.10.12.10">
    <property type="entry name" value="Lyase 2-enoyl-coa Hydratase, Chain A, domain 2"/>
    <property type="match status" value="1"/>
</dbReference>
<dbReference type="Proteomes" id="UP001328107">
    <property type="component" value="Unassembled WGS sequence"/>
</dbReference>
<keyword evidence="4" id="KW-0276">Fatty acid metabolism</keyword>
<dbReference type="PANTHER" id="PTHR43149">
    <property type="entry name" value="ENOYL-COA HYDRATASE"/>
    <property type="match status" value="1"/>
</dbReference>
<dbReference type="GO" id="GO:0006631">
    <property type="term" value="P:fatty acid metabolic process"/>
    <property type="evidence" value="ECO:0007669"/>
    <property type="project" value="UniProtKB-KW"/>
</dbReference>
<evidence type="ECO:0000256" key="12">
    <source>
        <dbReference type="ARBA" id="ARBA00071021"/>
    </source>
</evidence>
<dbReference type="FunFam" id="3.90.226.10:FF:000024">
    <property type="entry name" value="Delta3,5-delta2,4-dienoyl-CoA isomerase"/>
    <property type="match status" value="1"/>
</dbReference>
<evidence type="ECO:0000256" key="9">
    <source>
        <dbReference type="ARBA" id="ARBA00051408"/>
    </source>
</evidence>
<dbReference type="InterPro" id="IPR045002">
    <property type="entry name" value="Ech1-like"/>
</dbReference>
<evidence type="ECO:0000256" key="11">
    <source>
        <dbReference type="ARBA" id="ARBA00055786"/>
    </source>
</evidence>
<dbReference type="Pfam" id="PF00378">
    <property type="entry name" value="ECH_1"/>
    <property type="match status" value="1"/>
</dbReference>
<sequence length="293" mass="32310">MQSTRIGYIARFISTSRQRLADIEVTEASPYVYHVKLDKPKKRNAFIPEMWKELRKISKDLSANPKCRSIVISGEGKSFCAGIDLQEGFGEVMNLFENDNLDAARKGRILREFIRIPQDGFTALESCYKPIIVAVHSHCIGAGIDLITACDIRLAAKDAVFSIKEVDVGLAADVGTLARIQKVVGNDSITRELALTARNFDAEEALRYGLISKIYPDQATTVAAALEMAAAIAAKSPIAVQGTKVNLNYGRDHTVKESLDYILAWNMSQLNTEDLMKSAMATMSKEKAEFNDV</sequence>
<dbReference type="InterPro" id="IPR001753">
    <property type="entry name" value="Enoyl-CoA_hydra/iso"/>
</dbReference>
<evidence type="ECO:0000256" key="4">
    <source>
        <dbReference type="ARBA" id="ARBA00022832"/>
    </source>
</evidence>
<dbReference type="FunFam" id="1.10.12.10:FF:000004">
    <property type="entry name" value="Delta3,5-delta2,4-dienoyl-CoA isomerase"/>
    <property type="match status" value="1"/>
</dbReference>
<evidence type="ECO:0000256" key="6">
    <source>
        <dbReference type="ARBA" id="ARBA00023098"/>
    </source>
</evidence>
<comment type="similarity">
    <text evidence="3">Belongs to the enoyl-CoA hydratase/isomerase family.</text>
</comment>
<organism evidence="13 14">
    <name type="scientific">Pristionchus mayeri</name>
    <dbReference type="NCBI Taxonomy" id="1317129"/>
    <lineage>
        <taxon>Eukaryota</taxon>
        <taxon>Metazoa</taxon>
        <taxon>Ecdysozoa</taxon>
        <taxon>Nematoda</taxon>
        <taxon>Chromadorea</taxon>
        <taxon>Rhabditida</taxon>
        <taxon>Rhabditina</taxon>
        <taxon>Diplogasteromorpha</taxon>
        <taxon>Diplogasteroidea</taxon>
        <taxon>Neodiplogasteridae</taxon>
        <taxon>Pristionchus</taxon>
    </lineage>
</organism>
<evidence type="ECO:0000313" key="13">
    <source>
        <dbReference type="EMBL" id="GMR50423.1"/>
    </source>
</evidence>
<keyword evidence="8" id="KW-0413">Isomerase</keyword>
<comment type="subcellular location">
    <subcellularLocation>
        <location evidence="1">Peroxisome</location>
    </subcellularLocation>
</comment>
<comment type="function">
    <text evidence="11">Isomerization of 3-trans,5-cis-dienoyl-CoA to 2-trans,4-trans-dienoyl-CoA.</text>
</comment>
<comment type="catalytic activity">
    <reaction evidence="10">
        <text>(3E,5Z,8Z,11Z,14Z)-eicosapentaenoyl-CoA = (2E,4E,8Z,11Z,14Z)-eicosapentaenoyl-CoA</text>
        <dbReference type="Rhea" id="RHEA:45224"/>
        <dbReference type="ChEBI" id="CHEBI:85090"/>
        <dbReference type="ChEBI" id="CHEBI:85091"/>
    </reaction>
</comment>
<evidence type="ECO:0000256" key="5">
    <source>
        <dbReference type="ARBA" id="ARBA00022990"/>
    </source>
</evidence>
<keyword evidence="7" id="KW-0576">Peroxisome</keyword>
<dbReference type="CDD" id="cd06558">
    <property type="entry name" value="crotonase-like"/>
    <property type="match status" value="1"/>
</dbReference>
<reference evidence="14" key="1">
    <citation type="submission" date="2022-10" db="EMBL/GenBank/DDBJ databases">
        <title>Genome assembly of Pristionchus species.</title>
        <authorList>
            <person name="Yoshida K."/>
            <person name="Sommer R.J."/>
        </authorList>
    </citation>
    <scope>NUCLEOTIDE SEQUENCE [LARGE SCALE GENOMIC DNA]</scope>
    <source>
        <strain evidence="14">RS5460</strain>
    </source>
</reference>
<dbReference type="SUPFAM" id="SSF52096">
    <property type="entry name" value="ClpP/crotonase"/>
    <property type="match status" value="1"/>
</dbReference>
<name>A0AAN5CTG1_9BILA</name>
<dbReference type="InterPro" id="IPR014748">
    <property type="entry name" value="Enoyl-CoA_hydra_C"/>
</dbReference>
<evidence type="ECO:0000256" key="1">
    <source>
        <dbReference type="ARBA" id="ARBA00004275"/>
    </source>
</evidence>
<evidence type="ECO:0000256" key="2">
    <source>
        <dbReference type="ARBA" id="ARBA00005005"/>
    </source>
</evidence>
<comment type="caution">
    <text evidence="13">The sequence shown here is derived from an EMBL/GenBank/DDBJ whole genome shotgun (WGS) entry which is preliminary data.</text>
</comment>
<accession>A0AAN5CTG1</accession>